<dbReference type="KEGG" id="hhy:Halhy_2118"/>
<dbReference type="AlphaFoldDB" id="F4KQL4"/>
<dbReference type="OrthoDB" id="1490648at2"/>
<dbReference type="HOGENOM" id="CLU_539427_0_0_10"/>
<evidence type="ECO:0008006" key="3">
    <source>
        <dbReference type="Google" id="ProtNLM"/>
    </source>
</evidence>
<accession>F4KQL4</accession>
<name>F4KQL4_HALH1</name>
<reference key="2">
    <citation type="submission" date="2011-04" db="EMBL/GenBank/DDBJ databases">
        <title>Complete sequence of chromosome of Haliscomenobacter hydrossis DSM 1100.</title>
        <authorList>
            <consortium name="US DOE Joint Genome Institute (JGI-PGF)"/>
            <person name="Lucas S."/>
            <person name="Han J."/>
            <person name="Lapidus A."/>
            <person name="Bruce D."/>
            <person name="Goodwin L."/>
            <person name="Pitluck S."/>
            <person name="Peters L."/>
            <person name="Kyrpides N."/>
            <person name="Mavromatis K."/>
            <person name="Ivanova N."/>
            <person name="Ovchinnikova G."/>
            <person name="Pagani I."/>
            <person name="Daligault H."/>
            <person name="Detter J.C."/>
            <person name="Han C."/>
            <person name="Land M."/>
            <person name="Hauser L."/>
            <person name="Markowitz V."/>
            <person name="Cheng J.-F."/>
            <person name="Hugenholtz P."/>
            <person name="Woyke T."/>
            <person name="Wu D."/>
            <person name="Verbarg S."/>
            <person name="Frueling A."/>
            <person name="Brambilla E."/>
            <person name="Klenk H.-P."/>
            <person name="Eisen J.A."/>
        </authorList>
    </citation>
    <scope>NUCLEOTIDE SEQUENCE</scope>
    <source>
        <strain>DSM 1100</strain>
    </source>
</reference>
<evidence type="ECO:0000313" key="1">
    <source>
        <dbReference type="EMBL" id="AEE50003.1"/>
    </source>
</evidence>
<dbReference type="STRING" id="760192.Halhy_2118"/>
<protein>
    <recommendedName>
        <fullName evidence="3">TPR repeat-containing protein</fullName>
    </recommendedName>
</protein>
<reference evidence="1 2" key="1">
    <citation type="journal article" date="2011" name="Stand. Genomic Sci.">
        <title>Complete genome sequence of Haliscomenobacter hydrossis type strain (O).</title>
        <authorList>
            <consortium name="US DOE Joint Genome Institute (JGI-PGF)"/>
            <person name="Daligault H."/>
            <person name="Lapidus A."/>
            <person name="Zeytun A."/>
            <person name="Nolan M."/>
            <person name="Lucas S."/>
            <person name="Del Rio T.G."/>
            <person name="Tice H."/>
            <person name="Cheng J.F."/>
            <person name="Tapia R."/>
            <person name="Han C."/>
            <person name="Goodwin L."/>
            <person name="Pitluck S."/>
            <person name="Liolios K."/>
            <person name="Pagani I."/>
            <person name="Ivanova N."/>
            <person name="Huntemann M."/>
            <person name="Mavromatis K."/>
            <person name="Mikhailova N."/>
            <person name="Pati A."/>
            <person name="Chen A."/>
            <person name="Palaniappan K."/>
            <person name="Land M."/>
            <person name="Hauser L."/>
            <person name="Brambilla E.M."/>
            <person name="Rohde M."/>
            <person name="Verbarg S."/>
            <person name="Goker M."/>
            <person name="Bristow J."/>
            <person name="Eisen J.A."/>
            <person name="Markowitz V."/>
            <person name="Hugenholtz P."/>
            <person name="Kyrpides N.C."/>
            <person name="Klenk H.P."/>
            <person name="Woyke T."/>
        </authorList>
    </citation>
    <scope>NUCLEOTIDE SEQUENCE [LARGE SCALE GENOMIC DNA]</scope>
    <source>
        <strain evidence="2">ATCC 27775 / DSM 1100 / LMG 10767 / O</strain>
    </source>
</reference>
<gene>
    <name evidence="1" type="ordered locus">Halhy_2118</name>
</gene>
<proteinExistence type="predicted"/>
<evidence type="ECO:0000313" key="2">
    <source>
        <dbReference type="Proteomes" id="UP000008461"/>
    </source>
</evidence>
<dbReference type="eggNOG" id="COG0457">
    <property type="taxonomic scope" value="Bacteria"/>
</dbReference>
<dbReference type="Proteomes" id="UP000008461">
    <property type="component" value="Chromosome"/>
</dbReference>
<organism evidence="1 2">
    <name type="scientific">Haliscomenobacter hydrossis (strain ATCC 27775 / DSM 1100 / LMG 10767 / O)</name>
    <dbReference type="NCBI Taxonomy" id="760192"/>
    <lineage>
        <taxon>Bacteria</taxon>
        <taxon>Pseudomonadati</taxon>
        <taxon>Bacteroidota</taxon>
        <taxon>Saprospiria</taxon>
        <taxon>Saprospirales</taxon>
        <taxon>Haliscomenobacteraceae</taxon>
        <taxon>Haliscomenobacter</taxon>
    </lineage>
</organism>
<keyword evidence="2" id="KW-1185">Reference proteome</keyword>
<dbReference type="RefSeq" id="WP_013764556.1">
    <property type="nucleotide sequence ID" value="NC_015510.1"/>
</dbReference>
<dbReference type="EMBL" id="CP002691">
    <property type="protein sequence ID" value="AEE50003.1"/>
    <property type="molecule type" value="Genomic_DNA"/>
</dbReference>
<sequence length="500" mass="58241">MKELRELVLVMENNGCGATSMFNGSASTSSKLSIFYKGISQNSWTSDDNAAKALYPGEPSHSSYRKLKSDLKERLVDTILTLKFNSNKYNSYQKAYYRSHREWAAAKILLGQNANDAAADLATKLLRQARQFDFSGLAMDICSVLRLYYGARMGDMARFEEFNKLFGEYQEIYQFENRAEEFYIILSSGFVNNKSTKEDIRDKAKLFHDQLQPALEKYNSHRLHFYGALIELACHTSVNNYLEALKVCKRYIQFFLQKDYEAHVPLQILYYQELLCHVQLKNFMEGREAAENCCKLLAEGSYNWFKYQESIFLLAMHTDEYQAAYDIYTSVIKNKRFNLLPDNVKEIWKIFAAYLAYLIRLEKIQASYNDSLKQFKLSRFQNETPVFSKDKKGMNIAILVAQLLMLLSEGKKSSFIDKVESLEQYTYKYLRNDHTLRSHYFIKILLQIPLSGFDRTTFLAKTRSYLEKMSAVPTEAANQTNEIEIIPFEELYQLLERQLG</sequence>